<sequence length="202" mass="21760">MRRRPLVLAALLLSLMLAIGAIAVAIGPRLEAPPTPAPLDPAESAREHERVLLEARDAIRDYREISDRVGQAGWIEVEPLRDAVSSAQFDRESREAETRRAGGWVQRGATEADAVRIEASERQDGRIVRVLATACVDSGAARVQRLSDGALDAVTHPSRQRMRFELQRYRERGGLRVASVEVVGESGADGADSDSGGVAAGC</sequence>
<evidence type="ECO:0000313" key="1">
    <source>
        <dbReference type="EMBL" id="NYG99525.1"/>
    </source>
</evidence>
<dbReference type="RefSeq" id="WP_179567757.1">
    <property type="nucleotide sequence ID" value="NZ_JACBZY010000001.1"/>
</dbReference>
<dbReference type="Proteomes" id="UP000553888">
    <property type="component" value="Unassembled WGS sequence"/>
</dbReference>
<protein>
    <submittedName>
        <fullName evidence="1">Flp pilus assembly protein CpaB</fullName>
    </submittedName>
</protein>
<name>A0A852YQM1_9MICO</name>
<dbReference type="AlphaFoldDB" id="A0A852YQM1"/>
<organism evidence="1 2">
    <name type="scientific">Schumannella luteola</name>
    <dbReference type="NCBI Taxonomy" id="472059"/>
    <lineage>
        <taxon>Bacteria</taxon>
        <taxon>Bacillati</taxon>
        <taxon>Actinomycetota</taxon>
        <taxon>Actinomycetes</taxon>
        <taxon>Micrococcales</taxon>
        <taxon>Microbacteriaceae</taxon>
        <taxon>Schumannella</taxon>
    </lineage>
</organism>
<gene>
    <name evidence="1" type="ORF">BJ979_002151</name>
</gene>
<accession>A0A852YQM1</accession>
<proteinExistence type="predicted"/>
<reference evidence="1 2" key="1">
    <citation type="submission" date="2020-07" db="EMBL/GenBank/DDBJ databases">
        <title>Sequencing the genomes of 1000 actinobacteria strains.</title>
        <authorList>
            <person name="Klenk H.-P."/>
        </authorList>
    </citation>
    <scope>NUCLEOTIDE SEQUENCE [LARGE SCALE GENOMIC DNA]</scope>
    <source>
        <strain evidence="1 2">DSM 23141</strain>
    </source>
</reference>
<keyword evidence="2" id="KW-1185">Reference proteome</keyword>
<dbReference type="EMBL" id="JACBZY010000001">
    <property type="protein sequence ID" value="NYG99525.1"/>
    <property type="molecule type" value="Genomic_DNA"/>
</dbReference>
<evidence type="ECO:0000313" key="2">
    <source>
        <dbReference type="Proteomes" id="UP000553888"/>
    </source>
</evidence>
<comment type="caution">
    <text evidence="1">The sequence shown here is derived from an EMBL/GenBank/DDBJ whole genome shotgun (WGS) entry which is preliminary data.</text>
</comment>